<evidence type="ECO:0000313" key="2">
    <source>
        <dbReference type="Proteomes" id="UP001189429"/>
    </source>
</evidence>
<comment type="caution">
    <text evidence="1">The sequence shown here is derived from an EMBL/GenBank/DDBJ whole genome shotgun (WGS) entry which is preliminary data.</text>
</comment>
<evidence type="ECO:0000313" key="1">
    <source>
        <dbReference type="EMBL" id="CAK0882169.1"/>
    </source>
</evidence>
<sequence length="125" mass="14022">MAATMEYAAAQGLVDEEVLAPTSSVCSLASAGSRLSVSSVKRHESRGKERRLSWEGKVGGKDVKVRTKTFKMLDDPTDEELIVQLRLLHRWFPLMVDLDDGFDIDLNSLEGEVEFDTIEKVLRPR</sequence>
<organism evidence="1 2">
    <name type="scientific">Prorocentrum cordatum</name>
    <dbReference type="NCBI Taxonomy" id="2364126"/>
    <lineage>
        <taxon>Eukaryota</taxon>
        <taxon>Sar</taxon>
        <taxon>Alveolata</taxon>
        <taxon>Dinophyceae</taxon>
        <taxon>Prorocentrales</taxon>
        <taxon>Prorocentraceae</taxon>
        <taxon>Prorocentrum</taxon>
    </lineage>
</organism>
<dbReference type="EMBL" id="CAUYUJ010018275">
    <property type="protein sequence ID" value="CAK0882169.1"/>
    <property type="molecule type" value="Genomic_DNA"/>
</dbReference>
<gene>
    <name evidence="1" type="ORF">PCOR1329_LOCUS64766</name>
</gene>
<protein>
    <submittedName>
        <fullName evidence="1">Uncharacterized protein</fullName>
    </submittedName>
</protein>
<keyword evidence="2" id="KW-1185">Reference proteome</keyword>
<name>A0ABN9WBQ6_9DINO</name>
<reference evidence="1" key="1">
    <citation type="submission" date="2023-10" db="EMBL/GenBank/DDBJ databases">
        <authorList>
            <person name="Chen Y."/>
            <person name="Shah S."/>
            <person name="Dougan E. K."/>
            <person name="Thang M."/>
            <person name="Chan C."/>
        </authorList>
    </citation>
    <scope>NUCLEOTIDE SEQUENCE [LARGE SCALE GENOMIC DNA]</scope>
</reference>
<proteinExistence type="predicted"/>
<dbReference type="Proteomes" id="UP001189429">
    <property type="component" value="Unassembled WGS sequence"/>
</dbReference>
<accession>A0ABN9WBQ6</accession>